<dbReference type="PROSITE" id="PS50949">
    <property type="entry name" value="HTH_GNTR"/>
    <property type="match status" value="1"/>
</dbReference>
<feature type="domain" description="HTH gntR-type" evidence="4">
    <location>
        <begin position="12"/>
        <end position="79"/>
    </location>
</feature>
<organism evidence="5 6">
    <name type="scientific">Microbacterium wangchenii</name>
    <dbReference type="NCBI Taxonomy" id="2541726"/>
    <lineage>
        <taxon>Bacteria</taxon>
        <taxon>Bacillati</taxon>
        <taxon>Actinomycetota</taxon>
        <taxon>Actinomycetes</taxon>
        <taxon>Micrococcales</taxon>
        <taxon>Microbacteriaceae</taxon>
        <taxon>Microbacterium</taxon>
    </lineage>
</organism>
<dbReference type="Pfam" id="PF00392">
    <property type="entry name" value="GntR"/>
    <property type="match status" value="1"/>
</dbReference>
<dbReference type="SMART" id="SM00895">
    <property type="entry name" value="FCD"/>
    <property type="match status" value="1"/>
</dbReference>
<dbReference type="Proteomes" id="UP000295748">
    <property type="component" value="Chromosome"/>
</dbReference>
<dbReference type="InterPro" id="IPR000524">
    <property type="entry name" value="Tscrpt_reg_HTH_GntR"/>
</dbReference>
<keyword evidence="3" id="KW-0804">Transcription</keyword>
<protein>
    <submittedName>
        <fullName evidence="5">GntR family transcriptional regulator</fullName>
    </submittedName>
</protein>
<gene>
    <name evidence="5" type="ORF">E4K62_15740</name>
</gene>
<sequence length="239" mass="26363">MSPDRARAVSRTSLPSQAEDLIREMILDGTLGAGERLNEVAIAESIGISRGPLREAIKRLSGQGYLTSETHRGAFVKQYTPQEIVDLYELRSALELHALRLAVQRAADADLEALARRLSDEYARLTRHAADAAEQREPYVSELDFHEQLVALSGNREIRDQLSHANHKLYLALRPTARTSTREEHAVSAHRQILDRVLARDADGAVELLAAHLADSMSNSLSVLGLSDSSDPIQRSVDT</sequence>
<dbReference type="SMART" id="SM00345">
    <property type="entry name" value="HTH_GNTR"/>
    <property type="match status" value="1"/>
</dbReference>
<reference evidence="5 6" key="1">
    <citation type="submission" date="2019-03" db="EMBL/GenBank/DDBJ databases">
        <authorList>
            <person name="Dong K."/>
        </authorList>
    </citation>
    <scope>NUCLEOTIDE SEQUENCE [LARGE SCALE GENOMIC DNA]</scope>
    <source>
        <strain evidence="6">dk512</strain>
    </source>
</reference>
<dbReference type="Gene3D" id="1.10.10.10">
    <property type="entry name" value="Winged helix-like DNA-binding domain superfamily/Winged helix DNA-binding domain"/>
    <property type="match status" value="1"/>
</dbReference>
<dbReference type="SUPFAM" id="SSF46785">
    <property type="entry name" value="Winged helix' DNA-binding domain"/>
    <property type="match status" value="1"/>
</dbReference>
<evidence type="ECO:0000256" key="3">
    <source>
        <dbReference type="ARBA" id="ARBA00023163"/>
    </source>
</evidence>
<evidence type="ECO:0000256" key="1">
    <source>
        <dbReference type="ARBA" id="ARBA00023015"/>
    </source>
</evidence>
<evidence type="ECO:0000313" key="6">
    <source>
        <dbReference type="Proteomes" id="UP000295748"/>
    </source>
</evidence>
<keyword evidence="2" id="KW-0238">DNA-binding</keyword>
<dbReference type="RefSeq" id="WP_135069138.1">
    <property type="nucleotide sequence ID" value="NZ_CP038266.1"/>
</dbReference>
<dbReference type="CDD" id="cd07377">
    <property type="entry name" value="WHTH_GntR"/>
    <property type="match status" value="1"/>
</dbReference>
<dbReference type="EMBL" id="CP038266">
    <property type="protein sequence ID" value="QBR90012.1"/>
    <property type="molecule type" value="Genomic_DNA"/>
</dbReference>
<dbReference type="PANTHER" id="PTHR43537:SF45">
    <property type="entry name" value="GNTR FAMILY REGULATORY PROTEIN"/>
    <property type="match status" value="1"/>
</dbReference>
<evidence type="ECO:0000256" key="2">
    <source>
        <dbReference type="ARBA" id="ARBA00023125"/>
    </source>
</evidence>
<evidence type="ECO:0000313" key="5">
    <source>
        <dbReference type="EMBL" id="QBR90012.1"/>
    </source>
</evidence>
<dbReference type="InterPro" id="IPR036388">
    <property type="entry name" value="WH-like_DNA-bd_sf"/>
</dbReference>
<name>A0ABX5SXN7_9MICO</name>
<dbReference type="InterPro" id="IPR011711">
    <property type="entry name" value="GntR_C"/>
</dbReference>
<proteinExistence type="predicted"/>
<evidence type="ECO:0000259" key="4">
    <source>
        <dbReference type="PROSITE" id="PS50949"/>
    </source>
</evidence>
<dbReference type="InterPro" id="IPR008920">
    <property type="entry name" value="TF_FadR/GntR_C"/>
</dbReference>
<keyword evidence="6" id="KW-1185">Reference proteome</keyword>
<dbReference type="Pfam" id="PF07729">
    <property type="entry name" value="FCD"/>
    <property type="match status" value="1"/>
</dbReference>
<accession>A0ABX5SXN7</accession>
<dbReference type="Gene3D" id="1.20.120.530">
    <property type="entry name" value="GntR ligand-binding domain-like"/>
    <property type="match status" value="1"/>
</dbReference>
<dbReference type="InterPro" id="IPR036390">
    <property type="entry name" value="WH_DNA-bd_sf"/>
</dbReference>
<keyword evidence="1" id="KW-0805">Transcription regulation</keyword>
<dbReference type="SUPFAM" id="SSF48008">
    <property type="entry name" value="GntR ligand-binding domain-like"/>
    <property type="match status" value="1"/>
</dbReference>
<dbReference type="PANTHER" id="PTHR43537">
    <property type="entry name" value="TRANSCRIPTIONAL REGULATOR, GNTR FAMILY"/>
    <property type="match status" value="1"/>
</dbReference>